<organism evidence="1 2">
    <name type="scientific">Penicillium daleae</name>
    <dbReference type="NCBI Taxonomy" id="63821"/>
    <lineage>
        <taxon>Eukaryota</taxon>
        <taxon>Fungi</taxon>
        <taxon>Dikarya</taxon>
        <taxon>Ascomycota</taxon>
        <taxon>Pezizomycotina</taxon>
        <taxon>Eurotiomycetes</taxon>
        <taxon>Eurotiomycetidae</taxon>
        <taxon>Eurotiales</taxon>
        <taxon>Aspergillaceae</taxon>
        <taxon>Penicillium</taxon>
    </lineage>
</organism>
<sequence>MIGRILAEIPGAEFQIDRQGPLGSIGEDNGCHDCGYYRKKVSFTVTSLEETLTIQVGNTESQTRLGGFPKSVQKLLDEQQVQSSFGRSDHRTNAWPPTRQCFCRRGTKRRIAFAETPLGEKRRRLASLASEN</sequence>
<dbReference type="Proteomes" id="UP001213681">
    <property type="component" value="Unassembled WGS sequence"/>
</dbReference>
<evidence type="ECO:0000313" key="2">
    <source>
        <dbReference type="Proteomes" id="UP001213681"/>
    </source>
</evidence>
<dbReference type="AlphaFoldDB" id="A0AAD6C4L7"/>
<accession>A0AAD6C4L7</accession>
<proteinExistence type="predicted"/>
<evidence type="ECO:0000313" key="1">
    <source>
        <dbReference type="EMBL" id="KAJ5449512.1"/>
    </source>
</evidence>
<dbReference type="EMBL" id="JAPVEA010000006">
    <property type="protein sequence ID" value="KAJ5449512.1"/>
    <property type="molecule type" value="Genomic_DNA"/>
</dbReference>
<gene>
    <name evidence="1" type="ORF">N7458_005961</name>
</gene>
<dbReference type="RefSeq" id="XP_056765047.1">
    <property type="nucleotide sequence ID" value="XM_056909343.1"/>
</dbReference>
<comment type="caution">
    <text evidence="1">The sequence shown here is derived from an EMBL/GenBank/DDBJ whole genome shotgun (WGS) entry which is preliminary data.</text>
</comment>
<keyword evidence="2" id="KW-1185">Reference proteome</keyword>
<dbReference type="GeneID" id="81599586"/>
<name>A0AAD6C4L7_9EURO</name>
<reference evidence="1" key="1">
    <citation type="submission" date="2022-12" db="EMBL/GenBank/DDBJ databases">
        <authorList>
            <person name="Petersen C."/>
        </authorList>
    </citation>
    <scope>NUCLEOTIDE SEQUENCE</scope>
    <source>
        <strain evidence="1">IBT 16125</strain>
    </source>
</reference>
<protein>
    <submittedName>
        <fullName evidence="1">Uncharacterized protein</fullName>
    </submittedName>
</protein>
<reference evidence="1" key="2">
    <citation type="journal article" date="2023" name="IMA Fungus">
        <title>Comparative genomic study of the Penicillium genus elucidates a diverse pangenome and 15 lateral gene transfer events.</title>
        <authorList>
            <person name="Petersen C."/>
            <person name="Sorensen T."/>
            <person name="Nielsen M.R."/>
            <person name="Sondergaard T.E."/>
            <person name="Sorensen J.L."/>
            <person name="Fitzpatrick D.A."/>
            <person name="Frisvad J.C."/>
            <person name="Nielsen K.L."/>
        </authorList>
    </citation>
    <scope>NUCLEOTIDE SEQUENCE</scope>
    <source>
        <strain evidence="1">IBT 16125</strain>
    </source>
</reference>